<dbReference type="STRING" id="1666911.HLUCCA11_21705"/>
<dbReference type="AlphaFoldDB" id="A0A0P7ZHV7"/>
<reference evidence="1 2" key="1">
    <citation type="submission" date="2015-09" db="EMBL/GenBank/DDBJ databases">
        <title>Identification and resolution of microdiversity through metagenomic sequencing of parallel consortia.</title>
        <authorList>
            <person name="Nelson W.C."/>
            <person name="Romine M.F."/>
            <person name="Lindemann S.R."/>
        </authorList>
    </citation>
    <scope>NUCLEOTIDE SEQUENCE [LARGE SCALE GENOMIC DNA]</scope>
    <source>
        <strain evidence="1">Ana</strain>
    </source>
</reference>
<comment type="caution">
    <text evidence="1">The sequence shown here is derived from an EMBL/GenBank/DDBJ whole genome shotgun (WGS) entry which is preliminary data.</text>
</comment>
<dbReference type="Pfam" id="PF11848">
    <property type="entry name" value="DUF3368"/>
    <property type="match status" value="1"/>
</dbReference>
<accession>A0A0P7ZHV7</accession>
<dbReference type="EMBL" id="LJZR01000060">
    <property type="protein sequence ID" value="KPQ32340.1"/>
    <property type="molecule type" value="Genomic_DNA"/>
</dbReference>
<protein>
    <submittedName>
        <fullName evidence="1">Uncharacterized protein</fullName>
    </submittedName>
</protein>
<sequence length="91" mass="10078">MIPEAVASELNRGGQDDPRISQVLMLDWIETKPSTNHRLISELQTVYKLDKGESEAISLALELFICCGFSVMSLLSKESKHACPVELTKSV</sequence>
<evidence type="ECO:0000313" key="1">
    <source>
        <dbReference type="EMBL" id="KPQ32340.1"/>
    </source>
</evidence>
<proteinExistence type="predicted"/>
<gene>
    <name evidence="1" type="ORF">HLUCCA11_21705</name>
</gene>
<evidence type="ECO:0000313" key="2">
    <source>
        <dbReference type="Proteomes" id="UP000050465"/>
    </source>
</evidence>
<name>A0A0P7ZHV7_9CYAN</name>
<dbReference type="Proteomes" id="UP000050465">
    <property type="component" value="Unassembled WGS sequence"/>
</dbReference>
<organism evidence="1 2">
    <name type="scientific">Phormidesmis priestleyi Ana</name>
    <dbReference type="NCBI Taxonomy" id="1666911"/>
    <lineage>
        <taxon>Bacteria</taxon>
        <taxon>Bacillati</taxon>
        <taxon>Cyanobacteriota</taxon>
        <taxon>Cyanophyceae</taxon>
        <taxon>Leptolyngbyales</taxon>
        <taxon>Leptolyngbyaceae</taxon>
        <taxon>Phormidesmis</taxon>
    </lineage>
</organism>
<dbReference type="InterPro" id="IPR021799">
    <property type="entry name" value="PIN-like_prokaryotic"/>
</dbReference>